<dbReference type="CDD" id="cd23696">
    <property type="entry name" value="PsbW"/>
    <property type="match status" value="1"/>
</dbReference>
<dbReference type="InParanoid" id="A0A0G4F681"/>
<dbReference type="EMBL" id="CDMY01000380">
    <property type="protein sequence ID" value="CEM07916.1"/>
    <property type="molecule type" value="Genomic_DNA"/>
</dbReference>
<feature type="chain" id="PRO_5005188650" description="PSII 6.1 kDa protein" evidence="2">
    <location>
        <begin position="22"/>
        <end position="128"/>
    </location>
</feature>
<dbReference type="VEuPathDB" id="CryptoDB:Vbra_2518"/>
<feature type="transmembrane region" description="Helical" evidence="1">
    <location>
        <begin position="58"/>
        <end position="76"/>
    </location>
</feature>
<gene>
    <name evidence="3" type="ORF">Vbra_2518</name>
</gene>
<sequence length="128" mass="13658">MKSVVATLLCAMCLVAQLAEAMDSAAYVPTNPLLLRARRQAPSPLRMSAETDKLSKNLGAALAVSPLLAPLAALATEGTGEPLGVDSPLQLLAITAIPLSLGILFINWSKENPDNEGDFFSEYDRRNY</sequence>
<evidence type="ECO:0000256" key="1">
    <source>
        <dbReference type="SAM" id="Phobius"/>
    </source>
</evidence>
<evidence type="ECO:0000313" key="4">
    <source>
        <dbReference type="Proteomes" id="UP000041254"/>
    </source>
</evidence>
<keyword evidence="4" id="KW-1185">Reference proteome</keyword>
<dbReference type="Proteomes" id="UP000041254">
    <property type="component" value="Unassembled WGS sequence"/>
</dbReference>
<organism evidence="3 4">
    <name type="scientific">Vitrella brassicaformis (strain CCMP3155)</name>
    <dbReference type="NCBI Taxonomy" id="1169540"/>
    <lineage>
        <taxon>Eukaryota</taxon>
        <taxon>Sar</taxon>
        <taxon>Alveolata</taxon>
        <taxon>Colpodellida</taxon>
        <taxon>Vitrellaceae</taxon>
        <taxon>Vitrella</taxon>
    </lineage>
</organism>
<proteinExistence type="predicted"/>
<evidence type="ECO:0000256" key="2">
    <source>
        <dbReference type="SAM" id="SignalP"/>
    </source>
</evidence>
<accession>A0A0G4F681</accession>
<protein>
    <recommendedName>
        <fullName evidence="5">PSII 6.1 kDa protein</fullName>
    </recommendedName>
</protein>
<name>A0A0G4F681_VITBC</name>
<keyword evidence="1" id="KW-0472">Membrane</keyword>
<evidence type="ECO:0008006" key="5">
    <source>
        <dbReference type="Google" id="ProtNLM"/>
    </source>
</evidence>
<dbReference type="AlphaFoldDB" id="A0A0G4F681"/>
<feature type="signal peptide" evidence="2">
    <location>
        <begin position="1"/>
        <end position="21"/>
    </location>
</feature>
<keyword evidence="2" id="KW-0732">Signal</keyword>
<evidence type="ECO:0000313" key="3">
    <source>
        <dbReference type="EMBL" id="CEM07916.1"/>
    </source>
</evidence>
<feature type="transmembrane region" description="Helical" evidence="1">
    <location>
        <begin position="88"/>
        <end position="108"/>
    </location>
</feature>
<keyword evidence="1" id="KW-1133">Transmembrane helix</keyword>
<keyword evidence="1" id="KW-0812">Transmembrane</keyword>
<reference evidence="3 4" key="1">
    <citation type="submission" date="2014-11" db="EMBL/GenBank/DDBJ databases">
        <authorList>
            <person name="Zhu J."/>
            <person name="Qi W."/>
            <person name="Song R."/>
        </authorList>
    </citation>
    <scope>NUCLEOTIDE SEQUENCE [LARGE SCALE GENOMIC DNA]</scope>
</reference>